<comment type="similarity">
    <text evidence="1">Belongs to the short-chain dehydrogenases/reductases (SDR) family.</text>
</comment>
<dbReference type="PROSITE" id="PS00061">
    <property type="entry name" value="ADH_SHORT"/>
    <property type="match status" value="1"/>
</dbReference>
<dbReference type="Gene3D" id="3.40.50.720">
    <property type="entry name" value="NAD(P)-binding Rossmann-like Domain"/>
    <property type="match status" value="1"/>
</dbReference>
<dbReference type="Proteomes" id="UP000549617">
    <property type="component" value="Unassembled WGS sequence"/>
</dbReference>
<dbReference type="GO" id="GO:0052588">
    <property type="term" value="F:diacetyl reductase ((S)-acetoin forming) (NAD+) activity"/>
    <property type="evidence" value="ECO:0007669"/>
    <property type="project" value="UniProtKB-EC"/>
</dbReference>
<dbReference type="InterPro" id="IPR036291">
    <property type="entry name" value="NAD(P)-bd_dom_sf"/>
</dbReference>
<gene>
    <name evidence="4" type="ORF">FHS49_001923</name>
</gene>
<dbReference type="InterPro" id="IPR020904">
    <property type="entry name" value="Sc_DH/Rdtase_CS"/>
</dbReference>
<dbReference type="PRINTS" id="PR00081">
    <property type="entry name" value="GDHRDH"/>
</dbReference>
<evidence type="ECO:0000256" key="3">
    <source>
        <dbReference type="ARBA" id="ARBA00051383"/>
    </source>
</evidence>
<organism evidence="4 5">
    <name type="scientific">Sphingobium boeckii</name>
    <dbReference type="NCBI Taxonomy" id="1082345"/>
    <lineage>
        <taxon>Bacteria</taxon>
        <taxon>Pseudomonadati</taxon>
        <taxon>Pseudomonadota</taxon>
        <taxon>Alphaproteobacteria</taxon>
        <taxon>Sphingomonadales</taxon>
        <taxon>Sphingomonadaceae</taxon>
        <taxon>Sphingobium</taxon>
    </lineage>
</organism>
<dbReference type="SUPFAM" id="SSF51735">
    <property type="entry name" value="NAD(P)-binding Rossmann-fold domains"/>
    <property type="match status" value="1"/>
</dbReference>
<name>A0A7W9EE78_9SPHN</name>
<dbReference type="AlphaFoldDB" id="A0A7W9EE78"/>
<dbReference type="GO" id="GO:0047512">
    <property type="term" value="F:(S,S)-butanediol dehydrogenase activity"/>
    <property type="evidence" value="ECO:0007669"/>
    <property type="project" value="UniProtKB-EC"/>
</dbReference>
<dbReference type="EC" id="1.1.1.-" evidence="4"/>
<protein>
    <submittedName>
        <fullName evidence="4">Meso-butanediol dehydrogenase/(S,S)-butanediol dehydrogenase/diacetyl reductase</fullName>
        <ecNumber evidence="4">1.1.1.-</ecNumber>
        <ecNumber evidence="4">1.1.1.304</ecNumber>
        <ecNumber evidence="4">1.1.1.76</ecNumber>
    </submittedName>
</protein>
<evidence type="ECO:0000313" key="4">
    <source>
        <dbReference type="EMBL" id="MBB5685907.1"/>
    </source>
</evidence>
<dbReference type="EMBL" id="JACIJC010000003">
    <property type="protein sequence ID" value="MBB5685907.1"/>
    <property type="molecule type" value="Genomic_DNA"/>
</dbReference>
<reference evidence="4 5" key="1">
    <citation type="submission" date="2020-08" db="EMBL/GenBank/DDBJ databases">
        <title>Genomic Encyclopedia of Type Strains, Phase IV (KMG-IV): sequencing the most valuable type-strain genomes for metagenomic binning, comparative biology and taxonomic classification.</title>
        <authorList>
            <person name="Goeker M."/>
        </authorList>
    </citation>
    <scope>NUCLEOTIDE SEQUENCE [LARGE SCALE GENOMIC DNA]</scope>
    <source>
        <strain evidence="4 5">DSM 25079</strain>
    </source>
</reference>
<dbReference type="CDD" id="cd05233">
    <property type="entry name" value="SDR_c"/>
    <property type="match status" value="1"/>
</dbReference>
<comment type="catalytic activity">
    <reaction evidence="3">
        <text>2,5-dichlorocyclohexa-2,5-dien-1,4-diol + NAD(+) = 2,5-dichlorohydroquinone + NADH + H(+)</text>
        <dbReference type="Rhea" id="RHEA:15741"/>
        <dbReference type="ChEBI" id="CHEBI:15378"/>
        <dbReference type="ChEBI" id="CHEBI:27545"/>
        <dbReference type="ChEBI" id="CHEBI:28975"/>
        <dbReference type="ChEBI" id="CHEBI:57540"/>
        <dbReference type="ChEBI" id="CHEBI:57945"/>
    </reaction>
</comment>
<evidence type="ECO:0000313" key="5">
    <source>
        <dbReference type="Proteomes" id="UP000549617"/>
    </source>
</evidence>
<dbReference type="EC" id="1.1.1.304" evidence="4"/>
<dbReference type="PRINTS" id="PR00080">
    <property type="entry name" value="SDRFAMILY"/>
</dbReference>
<comment type="caution">
    <text evidence="4">The sequence shown here is derived from an EMBL/GenBank/DDBJ whole genome shotgun (WGS) entry which is preliminary data.</text>
</comment>
<dbReference type="InterPro" id="IPR002347">
    <property type="entry name" value="SDR_fam"/>
</dbReference>
<dbReference type="RefSeq" id="WP_184017795.1">
    <property type="nucleotide sequence ID" value="NZ_JACIJC010000003.1"/>
</dbReference>
<dbReference type="EC" id="1.1.1.76" evidence="4"/>
<dbReference type="FunFam" id="3.40.50.720:FF:000084">
    <property type="entry name" value="Short-chain dehydrogenase reductase"/>
    <property type="match status" value="1"/>
</dbReference>
<dbReference type="NCBIfam" id="NF005559">
    <property type="entry name" value="PRK07231.1"/>
    <property type="match status" value="1"/>
</dbReference>
<evidence type="ECO:0000256" key="2">
    <source>
        <dbReference type="ARBA" id="ARBA00023002"/>
    </source>
</evidence>
<accession>A0A7W9EE78</accession>
<keyword evidence="5" id="KW-1185">Reference proteome</keyword>
<dbReference type="PANTHER" id="PTHR43639">
    <property type="entry name" value="OXIDOREDUCTASE, SHORT-CHAIN DEHYDROGENASE/REDUCTASE FAMILY (AFU_ORTHOLOGUE AFUA_5G02870)"/>
    <property type="match status" value="1"/>
</dbReference>
<keyword evidence="2 4" id="KW-0560">Oxidoreductase</keyword>
<proteinExistence type="inferred from homology"/>
<dbReference type="PANTHER" id="PTHR43639:SF9">
    <property type="entry name" value="BLL5898 PROTEIN"/>
    <property type="match status" value="1"/>
</dbReference>
<evidence type="ECO:0000256" key="1">
    <source>
        <dbReference type="ARBA" id="ARBA00006484"/>
    </source>
</evidence>
<sequence length="280" mass="28721">MTGRLNGKVAIVTGGASGIGEATVRRLHADGAAVVVADVRPEAIEALSDALQSDRIIGLRVDMMQTAEIEAMIAATVARCGGLDILVNNAGIGSFGRVTDIDLAHWREVMTIDVEAVMWASRTAMPFLAARQGCIVNVASVAGIAGDYGFAAYNAAKAAVINLTRAMALDHAPQVRVNVVSPGLTRTPLAEGLTGNAEIMAAWTDGLPMGRPAEPAEVAAAIAFLASPDASYINGHNLVVDGGGIAHTGMPNFTRILGGASHLDGMASAVKRDTSGEIVA</sequence>
<dbReference type="Pfam" id="PF13561">
    <property type="entry name" value="adh_short_C2"/>
    <property type="match status" value="1"/>
</dbReference>